<dbReference type="KEGG" id="slia:HA039_03250"/>
<dbReference type="SMART" id="SM01230">
    <property type="entry name" value="Gln-synt_C"/>
    <property type="match status" value="1"/>
</dbReference>
<evidence type="ECO:0000313" key="6">
    <source>
        <dbReference type="EMBL" id="QIQ01442.1"/>
    </source>
</evidence>
<evidence type="ECO:0000256" key="3">
    <source>
        <dbReference type="PROSITE-ProRule" id="PRU01331"/>
    </source>
</evidence>
<dbReference type="InterPro" id="IPR036651">
    <property type="entry name" value="Gln_synt_N_sf"/>
</dbReference>
<dbReference type="Pfam" id="PF00120">
    <property type="entry name" value="Gln-synt_C"/>
    <property type="match status" value="1"/>
</dbReference>
<dbReference type="PANTHER" id="PTHR43785">
    <property type="entry name" value="GAMMA-GLUTAMYLPUTRESCINE SYNTHETASE"/>
    <property type="match status" value="1"/>
</dbReference>
<keyword evidence="2" id="KW-0436">Ligase</keyword>
<dbReference type="GO" id="GO:0004356">
    <property type="term" value="F:glutamine synthetase activity"/>
    <property type="evidence" value="ECO:0007669"/>
    <property type="project" value="InterPro"/>
</dbReference>
<evidence type="ECO:0000256" key="4">
    <source>
        <dbReference type="RuleBase" id="RU000384"/>
    </source>
</evidence>
<dbReference type="InterPro" id="IPR014746">
    <property type="entry name" value="Gln_synth/guanido_kin_cat_dom"/>
</dbReference>
<dbReference type="EMBL" id="CP050177">
    <property type="protein sequence ID" value="QIQ01442.1"/>
    <property type="molecule type" value="Genomic_DNA"/>
</dbReference>
<proteinExistence type="inferred from homology"/>
<feature type="domain" description="GS catalytic" evidence="5">
    <location>
        <begin position="129"/>
        <end position="462"/>
    </location>
</feature>
<dbReference type="PANTHER" id="PTHR43785:SF12">
    <property type="entry name" value="TYPE-1 GLUTAMINE SYNTHETASE 2"/>
    <property type="match status" value="1"/>
</dbReference>
<dbReference type="SUPFAM" id="SSF55931">
    <property type="entry name" value="Glutamine synthetase/guanido kinase"/>
    <property type="match status" value="1"/>
</dbReference>
<accession>A0A6G9GT62</accession>
<sequence length="462" mass="50510">MTADQARPARAVGLLTLDQLRTEVDEGRVRTVELALADIQGRQQGKRYHARYFLDRVAGNGADVCAYVLATDVDMLPPSDFELVSWDTGIGDFQLRPDLTTIRTAPWDPTTVVVQADAFLDDRPVEVSPRRILRRQLDVLAERGLQVKVGVEAEFALYRGTHQRLEDTLHRSLRPVSGKNRDFALELDPRTRRYLRLLQDHLEYAGRPIEAAKSEAAPGQVEITFPYGDAVEACDGHVLLKRIARHTGDRTGLAPTFMPTPQPGTASGLHLHVSLWRDGEPVFVAAEGGLSSVGRQAVAGLLAVLPDLTPLWAPNANSYRRYQPDTGAPTSFTWGYDNRTCAVRVVGRSTPHLEVRLPGADANPYLALTAALAAIEHGIENALTPPEPVPGNAYADHTAPPVHTTLGAALDAFRSAPLPDKILAPGVAKHYAQVAQLELDALPDELGEEITETEITRWFARA</sequence>
<reference evidence="6 7" key="1">
    <citation type="submission" date="2020-03" db="EMBL/GenBank/DDBJ databases">
        <title>A novel species.</title>
        <authorList>
            <person name="Gao J."/>
        </authorList>
    </citation>
    <scope>NUCLEOTIDE SEQUENCE [LARGE SCALE GENOMIC DNA]</scope>
    <source>
        <strain evidence="6 7">QMT-12</strain>
    </source>
</reference>
<evidence type="ECO:0000256" key="1">
    <source>
        <dbReference type="ARBA" id="ARBA00009897"/>
    </source>
</evidence>
<keyword evidence="7" id="KW-1185">Reference proteome</keyword>
<dbReference type="RefSeq" id="WP_167023461.1">
    <property type="nucleotide sequence ID" value="NZ_CP050177.1"/>
</dbReference>
<dbReference type="Gene3D" id="3.10.20.70">
    <property type="entry name" value="Glutamine synthetase, N-terminal domain"/>
    <property type="match status" value="1"/>
</dbReference>
<name>A0A6G9GT62_9ACTN</name>
<organism evidence="6 7">
    <name type="scientific">Streptomyces liangshanensis</name>
    <dbReference type="NCBI Taxonomy" id="2717324"/>
    <lineage>
        <taxon>Bacteria</taxon>
        <taxon>Bacillati</taxon>
        <taxon>Actinomycetota</taxon>
        <taxon>Actinomycetes</taxon>
        <taxon>Kitasatosporales</taxon>
        <taxon>Streptomycetaceae</taxon>
        <taxon>Streptomyces</taxon>
    </lineage>
</organism>
<dbReference type="AlphaFoldDB" id="A0A6G9GT62"/>
<gene>
    <name evidence="6" type="ORF">HA039_03250</name>
</gene>
<dbReference type="InterPro" id="IPR008146">
    <property type="entry name" value="Gln_synth_cat_dom"/>
</dbReference>
<evidence type="ECO:0000259" key="5">
    <source>
        <dbReference type="PROSITE" id="PS51987"/>
    </source>
</evidence>
<evidence type="ECO:0000313" key="7">
    <source>
        <dbReference type="Proteomes" id="UP000501179"/>
    </source>
</evidence>
<evidence type="ECO:0000256" key="2">
    <source>
        <dbReference type="ARBA" id="ARBA00022598"/>
    </source>
</evidence>
<protein>
    <submittedName>
        <fullName evidence="6">Glutamine synthetase</fullName>
    </submittedName>
</protein>
<dbReference type="PROSITE" id="PS51987">
    <property type="entry name" value="GS_CATALYTIC"/>
    <property type="match status" value="1"/>
</dbReference>
<comment type="similarity">
    <text evidence="1 3 4">Belongs to the glutamine synthetase family.</text>
</comment>
<dbReference type="SUPFAM" id="SSF54368">
    <property type="entry name" value="Glutamine synthetase, N-terminal domain"/>
    <property type="match status" value="1"/>
</dbReference>
<dbReference type="Gene3D" id="3.30.590.10">
    <property type="entry name" value="Glutamine synthetase/guanido kinase, catalytic domain"/>
    <property type="match status" value="1"/>
</dbReference>
<dbReference type="Proteomes" id="UP000501179">
    <property type="component" value="Chromosome"/>
</dbReference>
<dbReference type="GO" id="GO:0006542">
    <property type="term" value="P:glutamine biosynthetic process"/>
    <property type="evidence" value="ECO:0007669"/>
    <property type="project" value="InterPro"/>
</dbReference>